<dbReference type="SMART" id="SM00448">
    <property type="entry name" value="REC"/>
    <property type="match status" value="1"/>
</dbReference>
<dbReference type="PROSITE" id="PS50045">
    <property type="entry name" value="SIGMA54_INTERACT_4"/>
    <property type="match status" value="1"/>
</dbReference>
<dbReference type="GO" id="GO:0003677">
    <property type="term" value="F:DNA binding"/>
    <property type="evidence" value="ECO:0007669"/>
    <property type="project" value="UniProtKB-KW"/>
</dbReference>
<gene>
    <name evidence="9" type="ORF">COMA1_40258</name>
</gene>
<dbReference type="PROSITE" id="PS50110">
    <property type="entry name" value="RESPONSE_REGULATORY"/>
    <property type="match status" value="1"/>
</dbReference>
<dbReference type="SUPFAM" id="SSF52540">
    <property type="entry name" value="P-loop containing nucleoside triphosphate hydrolases"/>
    <property type="match status" value="1"/>
</dbReference>
<keyword evidence="2" id="KW-0067">ATP-binding</keyword>
<dbReference type="InterPro" id="IPR003593">
    <property type="entry name" value="AAA+_ATPase"/>
</dbReference>
<keyword evidence="5" id="KW-0804">Transcription</keyword>
<dbReference type="GO" id="GO:0005524">
    <property type="term" value="F:ATP binding"/>
    <property type="evidence" value="ECO:0007669"/>
    <property type="project" value="UniProtKB-KW"/>
</dbReference>
<accession>A0A0S4LPC1</accession>
<dbReference type="GO" id="GO:0000160">
    <property type="term" value="P:phosphorelay signal transduction system"/>
    <property type="evidence" value="ECO:0007669"/>
    <property type="project" value="InterPro"/>
</dbReference>
<keyword evidence="3" id="KW-0805">Transcription regulation</keyword>
<proteinExistence type="predicted"/>
<dbReference type="InterPro" id="IPR058031">
    <property type="entry name" value="AAA_lid_NorR"/>
</dbReference>
<evidence type="ECO:0000256" key="2">
    <source>
        <dbReference type="ARBA" id="ARBA00022840"/>
    </source>
</evidence>
<dbReference type="InterPro" id="IPR002078">
    <property type="entry name" value="Sigma_54_int"/>
</dbReference>
<dbReference type="InterPro" id="IPR011006">
    <property type="entry name" value="CheY-like_superfamily"/>
</dbReference>
<feature type="domain" description="Response regulatory" evidence="8">
    <location>
        <begin position="19"/>
        <end position="133"/>
    </location>
</feature>
<dbReference type="Pfam" id="PF00158">
    <property type="entry name" value="Sigma54_activat"/>
    <property type="match status" value="1"/>
</dbReference>
<feature type="modified residue" description="4-aspartylphosphate" evidence="6">
    <location>
        <position position="68"/>
    </location>
</feature>
<evidence type="ECO:0000313" key="10">
    <source>
        <dbReference type="Proteomes" id="UP000199032"/>
    </source>
</evidence>
<evidence type="ECO:0000259" key="8">
    <source>
        <dbReference type="PROSITE" id="PS50110"/>
    </source>
</evidence>
<dbReference type="GO" id="GO:0006355">
    <property type="term" value="P:regulation of DNA-templated transcription"/>
    <property type="evidence" value="ECO:0007669"/>
    <property type="project" value="InterPro"/>
</dbReference>
<dbReference type="Pfam" id="PF25601">
    <property type="entry name" value="AAA_lid_14"/>
    <property type="match status" value="1"/>
</dbReference>
<evidence type="ECO:0000259" key="7">
    <source>
        <dbReference type="PROSITE" id="PS50045"/>
    </source>
</evidence>
<dbReference type="InterPro" id="IPR001789">
    <property type="entry name" value="Sig_transdc_resp-reg_receiver"/>
</dbReference>
<dbReference type="Gene3D" id="3.40.50.300">
    <property type="entry name" value="P-loop containing nucleotide triphosphate hydrolases"/>
    <property type="match status" value="1"/>
</dbReference>
<name>A0A0S4LPC1_9BACT</name>
<dbReference type="EMBL" id="CZQA01000010">
    <property type="protein sequence ID" value="CUS37787.1"/>
    <property type="molecule type" value="Genomic_DNA"/>
</dbReference>
<evidence type="ECO:0000256" key="5">
    <source>
        <dbReference type="ARBA" id="ARBA00023163"/>
    </source>
</evidence>
<dbReference type="RefSeq" id="WP_090750283.1">
    <property type="nucleotide sequence ID" value="NZ_CZQA01000010.1"/>
</dbReference>
<evidence type="ECO:0000313" key="9">
    <source>
        <dbReference type="EMBL" id="CUS37787.1"/>
    </source>
</evidence>
<dbReference type="Gene3D" id="1.10.10.60">
    <property type="entry name" value="Homeodomain-like"/>
    <property type="match status" value="1"/>
</dbReference>
<evidence type="ECO:0000256" key="3">
    <source>
        <dbReference type="ARBA" id="ARBA00023015"/>
    </source>
</evidence>
<evidence type="ECO:0000256" key="6">
    <source>
        <dbReference type="PROSITE-ProRule" id="PRU00169"/>
    </source>
</evidence>
<dbReference type="InterPro" id="IPR025943">
    <property type="entry name" value="Sigma_54_int_dom_ATP-bd_2"/>
</dbReference>
<dbReference type="PROSITE" id="PS00675">
    <property type="entry name" value="SIGMA54_INTERACT_1"/>
    <property type="match status" value="1"/>
</dbReference>
<protein>
    <submittedName>
        <fullName evidence="9">Acetoacetate metabolism regulatory protein AtoC (Modular protein)</fullName>
    </submittedName>
</protein>
<dbReference type="STRING" id="1742972.COMA1_40258"/>
<dbReference type="Gene3D" id="1.10.8.60">
    <property type="match status" value="1"/>
</dbReference>
<dbReference type="Gene3D" id="3.40.50.2300">
    <property type="match status" value="1"/>
</dbReference>
<dbReference type="CDD" id="cd00009">
    <property type="entry name" value="AAA"/>
    <property type="match status" value="1"/>
</dbReference>
<dbReference type="SMART" id="SM00382">
    <property type="entry name" value="AAA"/>
    <property type="match status" value="1"/>
</dbReference>
<dbReference type="Proteomes" id="UP000199032">
    <property type="component" value="Unassembled WGS sequence"/>
</dbReference>
<dbReference type="OrthoDB" id="9804019at2"/>
<dbReference type="PROSITE" id="PS00676">
    <property type="entry name" value="SIGMA54_INTERACT_2"/>
    <property type="match status" value="1"/>
</dbReference>
<dbReference type="InterPro" id="IPR025662">
    <property type="entry name" value="Sigma_54_int_dom_ATP-bd_1"/>
</dbReference>
<dbReference type="FunFam" id="3.40.50.300:FF:000006">
    <property type="entry name" value="DNA-binding transcriptional regulator NtrC"/>
    <property type="match status" value="1"/>
</dbReference>
<dbReference type="SUPFAM" id="SSF52172">
    <property type="entry name" value="CheY-like"/>
    <property type="match status" value="1"/>
</dbReference>
<keyword evidence="4" id="KW-0238">DNA-binding</keyword>
<organism evidence="9 10">
    <name type="scientific">Candidatus Nitrospira nitrosa</name>
    <dbReference type="NCBI Taxonomy" id="1742972"/>
    <lineage>
        <taxon>Bacteria</taxon>
        <taxon>Pseudomonadati</taxon>
        <taxon>Nitrospirota</taxon>
        <taxon>Nitrospiria</taxon>
        <taxon>Nitrospirales</taxon>
        <taxon>Nitrospiraceae</taxon>
        <taxon>Nitrospira</taxon>
    </lineage>
</organism>
<dbReference type="Pfam" id="PF00072">
    <property type="entry name" value="Response_reg"/>
    <property type="match status" value="1"/>
</dbReference>
<evidence type="ECO:0000256" key="1">
    <source>
        <dbReference type="ARBA" id="ARBA00022741"/>
    </source>
</evidence>
<dbReference type="AlphaFoldDB" id="A0A0S4LPC1"/>
<dbReference type="CDD" id="cd17536">
    <property type="entry name" value="REC_YesN-like"/>
    <property type="match status" value="1"/>
</dbReference>
<keyword evidence="1" id="KW-0547">Nucleotide-binding</keyword>
<dbReference type="InterPro" id="IPR027417">
    <property type="entry name" value="P-loop_NTPase"/>
</dbReference>
<dbReference type="PANTHER" id="PTHR32071:SF21">
    <property type="entry name" value="TRANSCRIPTIONAL REGULATORY PROTEIN FLGR"/>
    <property type="match status" value="1"/>
</dbReference>
<keyword evidence="6" id="KW-0597">Phosphoprotein</keyword>
<feature type="domain" description="Sigma-54 factor interaction" evidence="7">
    <location>
        <begin position="154"/>
        <end position="383"/>
    </location>
</feature>
<reference evidence="9 10" key="1">
    <citation type="submission" date="2015-10" db="EMBL/GenBank/DDBJ databases">
        <authorList>
            <person name="Gilbert D.G."/>
        </authorList>
    </citation>
    <scope>NUCLEOTIDE SEQUENCE [LARGE SCALE GENOMIC DNA]</scope>
    <source>
        <strain evidence="9">COMA1</strain>
    </source>
</reference>
<evidence type="ECO:0000256" key="4">
    <source>
        <dbReference type="ARBA" id="ARBA00023125"/>
    </source>
</evidence>
<dbReference type="PANTHER" id="PTHR32071">
    <property type="entry name" value="TRANSCRIPTIONAL REGULATORY PROTEIN"/>
    <property type="match status" value="1"/>
</dbReference>
<sequence length="568" mass="63344">MTDREKQIPMAETGEEQERILVVDDDPSMRIALMETIRRLGYAVQGATDGTEALERITKFRPWLVLTDLRMPRLTGLELIKEMKARAPQTAIVLMTAYGTVETAVEAMKLGASEYLLKPFSMDVLERAIANLKAGREEGIGLGRPIHQVEHRALLSQDPGMVRLLSTIEGVASSQATVLIHGESGTGKELLARFIHLRSPRAHRPFIAVNCAALPDGLLESELFGHERGAFTGAVIRKVGKFEMAHTGTLLLDEISEMNLALQAKLLRVLQEREVDRIGGRDPVPVNIRVIATTNRMLYREVEQGRFREDLYYRLNVFPVTVPPLRERVVDIPVLARHFVNQSAMRNGLTPPTLSDSALAHLQRLPWKGNVRELENVMERALLLAGQGPILPEHCPPERTEDVTIPLVRASPPTNGSLWEMERELIFKTLARVKDNRTHAAKELPISKAPVKRAQPIMPSVSYKRGEVSDDVFPRHGGRVTPSHPGCRRQQCQLGFEPHQSPIRIKAWERAPSGIHSSPWHLVPQTTVGSRPCPAYLRTGRLATSGLAPTPSWLTVEASQSPRQWRGS</sequence>
<keyword evidence="10" id="KW-1185">Reference proteome</keyword>